<dbReference type="AlphaFoldDB" id="A0A9E7ZTM7"/>
<sequence>MSVNIDAVASRLREGISAGEWFEIIYHGGSRPGAKRQIAPIAVMTDRVRARCYTSNAVKPFMLDKIEILEVGAISSAPMWNDPAAAPPPPATDKLKDVRDVFLLFSGPLQAKGWAVELEEHDCGWRMHLLGFFKNGKPRKTPTHTLSYDHTTYDLMITPEGETVVANVRPRTKPWGFRSIAYGKPEKPVMDFLAAAGMPEAEISRFLSAGF</sequence>
<protein>
    <submittedName>
        <fullName evidence="1">Uncharacterized protein</fullName>
    </submittedName>
</protein>
<name>A0A9E7ZTM7_9HYPH</name>
<accession>A0A9E7ZTM7</accession>
<gene>
    <name evidence="1" type="ORF">NWE54_24515</name>
</gene>
<organism evidence="1">
    <name type="scientific">Bosea sp. NBC_00436</name>
    <dbReference type="NCBI Taxonomy" id="2969620"/>
    <lineage>
        <taxon>Bacteria</taxon>
        <taxon>Pseudomonadati</taxon>
        <taxon>Pseudomonadota</taxon>
        <taxon>Alphaproteobacteria</taxon>
        <taxon>Hyphomicrobiales</taxon>
        <taxon>Boseaceae</taxon>
        <taxon>Bosea</taxon>
    </lineage>
</organism>
<proteinExistence type="predicted"/>
<reference evidence="1" key="1">
    <citation type="submission" date="2022-08" db="EMBL/GenBank/DDBJ databases">
        <title>Complete Genome Sequences of 2 Bosea sp. soil isolates.</title>
        <authorList>
            <person name="Alvarez Arevalo M."/>
            <person name="Sterndorff E.B."/>
            <person name="Faurdal D."/>
            <person name="Joergensen T.S."/>
            <person name="Weber T."/>
        </authorList>
    </citation>
    <scope>NUCLEOTIDE SEQUENCE</scope>
    <source>
        <strain evidence="1">NBC_00436</strain>
    </source>
</reference>
<dbReference type="EMBL" id="CP102774">
    <property type="protein sequence ID" value="UZF86882.1"/>
    <property type="molecule type" value="Genomic_DNA"/>
</dbReference>
<evidence type="ECO:0000313" key="1">
    <source>
        <dbReference type="EMBL" id="UZF86882.1"/>
    </source>
</evidence>